<evidence type="ECO:0000313" key="2">
    <source>
        <dbReference type="EMBL" id="CAD7232338.1"/>
    </source>
</evidence>
<feature type="compositionally biased region" description="Polar residues" evidence="1">
    <location>
        <begin position="215"/>
        <end position="239"/>
    </location>
</feature>
<gene>
    <name evidence="2" type="ORF">CTOB1V02_LOCUS10174</name>
</gene>
<feature type="region of interest" description="Disordered" evidence="1">
    <location>
        <begin position="117"/>
        <end position="159"/>
    </location>
</feature>
<reference evidence="2" key="1">
    <citation type="submission" date="2020-11" db="EMBL/GenBank/DDBJ databases">
        <authorList>
            <person name="Tran Van P."/>
        </authorList>
    </citation>
    <scope>NUCLEOTIDE SEQUENCE</scope>
</reference>
<dbReference type="AlphaFoldDB" id="A0A7R8ZPJ6"/>
<dbReference type="OrthoDB" id="409136at2759"/>
<protein>
    <submittedName>
        <fullName evidence="2">Uncharacterized protein</fullName>
    </submittedName>
</protein>
<organism evidence="2">
    <name type="scientific">Cyprideis torosa</name>
    <dbReference type="NCBI Taxonomy" id="163714"/>
    <lineage>
        <taxon>Eukaryota</taxon>
        <taxon>Metazoa</taxon>
        <taxon>Ecdysozoa</taxon>
        <taxon>Arthropoda</taxon>
        <taxon>Crustacea</taxon>
        <taxon>Oligostraca</taxon>
        <taxon>Ostracoda</taxon>
        <taxon>Podocopa</taxon>
        <taxon>Podocopida</taxon>
        <taxon>Cytherocopina</taxon>
        <taxon>Cytheroidea</taxon>
        <taxon>Cytherideidae</taxon>
        <taxon>Cyprideis</taxon>
    </lineage>
</organism>
<evidence type="ECO:0000256" key="1">
    <source>
        <dbReference type="SAM" id="MobiDB-lite"/>
    </source>
</evidence>
<name>A0A7R8ZPJ6_9CRUS</name>
<feature type="compositionally biased region" description="Basic and acidic residues" evidence="1">
    <location>
        <begin position="140"/>
        <end position="151"/>
    </location>
</feature>
<sequence>MKLIRDATLYKKDGSSHSPEELDNHQIFGFFFSNTLDNPTEKLLKVLKNFYEILRQNNKDMAIVLVSTEVNANPLRIDRTLEYLYDDWYALAPDTAVARSTILSDEKVAEKISMDADTAAKNSKTMPKKASTRTQTKRRATTDDPVSHDQGDFPVLRKSHVPDFSNMRDLDSLKSKSMIVTRGGEAKLVSKDHNISPSSGKSVLEDRFTPAETALNKNESLKPTDTSMSGATSEGTSLPTFREEKKSTSDYAVGGWKTKSSSVLQPEVDVTDNEERDLTKNS</sequence>
<dbReference type="EMBL" id="OB664548">
    <property type="protein sequence ID" value="CAD7232338.1"/>
    <property type="molecule type" value="Genomic_DNA"/>
</dbReference>
<proteinExistence type="predicted"/>
<feature type="region of interest" description="Disordered" evidence="1">
    <location>
        <begin position="212"/>
        <end position="282"/>
    </location>
</feature>
<feature type="compositionally biased region" description="Basic residues" evidence="1">
    <location>
        <begin position="126"/>
        <end position="139"/>
    </location>
</feature>
<accession>A0A7R8ZPJ6</accession>